<dbReference type="OrthoDB" id="9886292at2"/>
<keyword evidence="2" id="KW-1185">Reference proteome</keyword>
<gene>
    <name evidence="1" type="ORF">BCY91_03615</name>
</gene>
<name>A0A419S7L2_9SPHI</name>
<evidence type="ECO:0000313" key="1">
    <source>
        <dbReference type="EMBL" id="RKD17239.1"/>
    </source>
</evidence>
<evidence type="ECO:0008006" key="3">
    <source>
        <dbReference type="Google" id="ProtNLM"/>
    </source>
</evidence>
<dbReference type="PROSITE" id="PS51257">
    <property type="entry name" value="PROKAR_LIPOPROTEIN"/>
    <property type="match status" value="1"/>
</dbReference>
<sequence length="98" mass="10631">MKKNYLKLGLCVLMAFATLGCGKEKESAINCSNVSASIVDDVNAYQAAVTKYSTSPTPANCTNVKNTLTAIINKVKDCPQMAPVKSQYELLMKEFTCN</sequence>
<dbReference type="RefSeq" id="WP_120181432.1">
    <property type="nucleotide sequence ID" value="NZ_CBINCU010000008.1"/>
</dbReference>
<protein>
    <recommendedName>
        <fullName evidence="3">Lipoprotein</fullName>
    </recommendedName>
</protein>
<dbReference type="EMBL" id="MBTA01000012">
    <property type="protein sequence ID" value="RKD17239.1"/>
    <property type="molecule type" value="Genomic_DNA"/>
</dbReference>
<proteinExistence type="predicted"/>
<comment type="caution">
    <text evidence="1">The sequence shown here is derived from an EMBL/GenBank/DDBJ whole genome shotgun (WGS) entry which is preliminary data.</text>
</comment>
<evidence type="ECO:0000313" key="2">
    <source>
        <dbReference type="Proteomes" id="UP000283433"/>
    </source>
</evidence>
<accession>A0A419S7L2</accession>
<dbReference type="AlphaFoldDB" id="A0A419S7L2"/>
<dbReference type="Proteomes" id="UP000283433">
    <property type="component" value="Unassembled WGS sequence"/>
</dbReference>
<organism evidence="1 2">
    <name type="scientific">Pelobium manganitolerans</name>
    <dbReference type="NCBI Taxonomy" id="1842495"/>
    <lineage>
        <taxon>Bacteria</taxon>
        <taxon>Pseudomonadati</taxon>
        <taxon>Bacteroidota</taxon>
        <taxon>Sphingobacteriia</taxon>
        <taxon>Sphingobacteriales</taxon>
        <taxon>Sphingobacteriaceae</taxon>
        <taxon>Pelobium</taxon>
    </lineage>
</organism>
<reference evidence="1 2" key="1">
    <citation type="submission" date="2016-07" db="EMBL/GenBank/DDBJ databases">
        <title>Genome of Pelobium manganitolerans.</title>
        <authorList>
            <person name="Wu S."/>
            <person name="Wang G."/>
        </authorList>
    </citation>
    <scope>NUCLEOTIDE SEQUENCE [LARGE SCALE GENOMIC DNA]</scope>
    <source>
        <strain evidence="1 2">YS-25</strain>
    </source>
</reference>